<dbReference type="EMBL" id="MT144369">
    <property type="protein sequence ID" value="QJA52803.1"/>
    <property type="molecule type" value="Genomic_DNA"/>
</dbReference>
<reference evidence="2" key="1">
    <citation type="submission" date="2020-03" db="EMBL/GenBank/DDBJ databases">
        <title>The deep terrestrial virosphere.</title>
        <authorList>
            <person name="Holmfeldt K."/>
            <person name="Nilsson E."/>
            <person name="Simone D."/>
            <person name="Lopez-Fernandez M."/>
            <person name="Wu X."/>
            <person name="de Brujin I."/>
            <person name="Lundin D."/>
            <person name="Andersson A."/>
            <person name="Bertilsson S."/>
            <person name="Dopson M."/>
        </authorList>
    </citation>
    <scope>NUCLEOTIDE SEQUENCE</scope>
    <source>
        <strain evidence="2">TM448A03023</strain>
    </source>
</reference>
<protein>
    <submittedName>
        <fullName evidence="2">Uncharacterized protein</fullName>
    </submittedName>
</protein>
<name>A0A6H1ZXZ0_9ZZZZ</name>
<proteinExistence type="predicted"/>
<evidence type="ECO:0000256" key="1">
    <source>
        <dbReference type="SAM" id="MobiDB-lite"/>
    </source>
</evidence>
<gene>
    <name evidence="2" type="ORF">TM448A03023_0007</name>
</gene>
<dbReference type="AlphaFoldDB" id="A0A6H1ZXZ0"/>
<sequence length="158" mass="16797">MATDSRELEERALKAYQEAEARMKVAYSSAWKELGVFLDNALEEARQTWRAIQAEIDKAREEGVIKPTEEVPIDREPVEDAGKADSEAPGPQPKPPARPKGARHPRGVASSGSEGQARRPGVDLPDAPEGEGARGKGEAGAGGDNLPFMDTGPGDPDA</sequence>
<accession>A0A6H1ZXZ0</accession>
<organism evidence="2">
    <name type="scientific">viral metagenome</name>
    <dbReference type="NCBI Taxonomy" id="1070528"/>
    <lineage>
        <taxon>unclassified sequences</taxon>
        <taxon>metagenomes</taxon>
        <taxon>organismal metagenomes</taxon>
    </lineage>
</organism>
<feature type="compositionally biased region" description="Basic and acidic residues" evidence="1">
    <location>
        <begin position="58"/>
        <end position="86"/>
    </location>
</feature>
<evidence type="ECO:0000313" key="2">
    <source>
        <dbReference type="EMBL" id="QJA52803.1"/>
    </source>
</evidence>
<feature type="region of interest" description="Disordered" evidence="1">
    <location>
        <begin position="58"/>
        <end position="158"/>
    </location>
</feature>